<dbReference type="EMBL" id="RJVU01053643">
    <property type="protein sequence ID" value="ROL28075.1"/>
    <property type="molecule type" value="Genomic_DNA"/>
</dbReference>
<protein>
    <submittedName>
        <fullName evidence="1">Uncharacterized protein</fullName>
    </submittedName>
</protein>
<sequence>MGVRFHPRSNRGDVIGVREIAGPPVGGMDLAFKKLLQDENWSCSQHMVLNDAKHAETLSRAKTRNGTETLFMLENMRTV</sequence>
<organism evidence="1 2">
    <name type="scientific">Anabarilius grahami</name>
    <name type="common">Kanglang fish</name>
    <name type="synonym">Barilius grahami</name>
    <dbReference type="NCBI Taxonomy" id="495550"/>
    <lineage>
        <taxon>Eukaryota</taxon>
        <taxon>Metazoa</taxon>
        <taxon>Chordata</taxon>
        <taxon>Craniata</taxon>
        <taxon>Vertebrata</taxon>
        <taxon>Euteleostomi</taxon>
        <taxon>Actinopterygii</taxon>
        <taxon>Neopterygii</taxon>
        <taxon>Teleostei</taxon>
        <taxon>Ostariophysi</taxon>
        <taxon>Cypriniformes</taxon>
        <taxon>Xenocyprididae</taxon>
        <taxon>Xenocypridinae</taxon>
        <taxon>Xenocypridinae incertae sedis</taxon>
        <taxon>Anabarilius</taxon>
    </lineage>
</organism>
<proteinExistence type="predicted"/>
<name>A0A3N0Y2Q8_ANAGA</name>
<comment type="caution">
    <text evidence="1">The sequence shown here is derived from an EMBL/GenBank/DDBJ whole genome shotgun (WGS) entry which is preliminary data.</text>
</comment>
<evidence type="ECO:0000313" key="1">
    <source>
        <dbReference type="EMBL" id="ROL28075.1"/>
    </source>
</evidence>
<accession>A0A3N0Y2Q8</accession>
<reference evidence="1 2" key="1">
    <citation type="submission" date="2018-10" db="EMBL/GenBank/DDBJ databases">
        <title>Genome assembly for a Yunnan-Guizhou Plateau 3E fish, Anabarilius grahami (Regan), and its evolutionary and genetic applications.</title>
        <authorList>
            <person name="Jiang W."/>
        </authorList>
    </citation>
    <scope>NUCLEOTIDE SEQUENCE [LARGE SCALE GENOMIC DNA]</scope>
    <source>
        <strain evidence="1">AG-KIZ</strain>
        <tissue evidence="1">Muscle</tissue>
    </source>
</reference>
<keyword evidence="2" id="KW-1185">Reference proteome</keyword>
<gene>
    <name evidence="1" type="ORF">DPX16_11205</name>
</gene>
<dbReference type="Proteomes" id="UP000281406">
    <property type="component" value="Unassembled WGS sequence"/>
</dbReference>
<dbReference type="AlphaFoldDB" id="A0A3N0Y2Q8"/>
<evidence type="ECO:0000313" key="2">
    <source>
        <dbReference type="Proteomes" id="UP000281406"/>
    </source>
</evidence>